<dbReference type="AlphaFoldDB" id="A0A267EQ59"/>
<evidence type="ECO:0000256" key="1">
    <source>
        <dbReference type="ARBA" id="ARBA00022614"/>
    </source>
</evidence>
<dbReference type="STRING" id="282301.A0A267EQ59"/>
<evidence type="ECO:0000256" key="3">
    <source>
        <dbReference type="ARBA" id="ARBA00022737"/>
    </source>
</evidence>
<keyword evidence="3" id="KW-0677">Repeat</keyword>
<dbReference type="PROSITE" id="PS51450">
    <property type="entry name" value="LRR"/>
    <property type="match status" value="1"/>
</dbReference>
<feature type="signal peptide" evidence="5">
    <location>
        <begin position="1"/>
        <end position="21"/>
    </location>
</feature>
<dbReference type="PANTHER" id="PTHR24373">
    <property type="entry name" value="SLIT RELATED LEUCINE-RICH REPEAT NEURONAL PROTEIN"/>
    <property type="match status" value="1"/>
</dbReference>
<dbReference type="OrthoDB" id="1687175at2759"/>
<dbReference type="PANTHER" id="PTHR24373:SF275">
    <property type="entry name" value="TIR DOMAIN-CONTAINING PROTEIN"/>
    <property type="match status" value="1"/>
</dbReference>
<evidence type="ECO:0000313" key="7">
    <source>
        <dbReference type="Proteomes" id="UP000215902"/>
    </source>
</evidence>
<name>A0A267EQ59_9PLAT</name>
<reference evidence="6 7" key="1">
    <citation type="submission" date="2017-06" db="EMBL/GenBank/DDBJ databases">
        <title>A platform for efficient transgenesis in Macrostomum lignano, a flatworm model organism for stem cell research.</title>
        <authorList>
            <person name="Berezikov E."/>
        </authorList>
    </citation>
    <scope>NUCLEOTIDE SEQUENCE [LARGE SCALE GENOMIC DNA]</scope>
    <source>
        <strain evidence="6">DV1</strain>
        <tissue evidence="6">Whole organism</tissue>
    </source>
</reference>
<dbReference type="SUPFAM" id="SSF52058">
    <property type="entry name" value="L domain-like"/>
    <property type="match status" value="1"/>
</dbReference>
<dbReference type="SMART" id="SM00369">
    <property type="entry name" value="LRR_TYP"/>
    <property type="match status" value="2"/>
</dbReference>
<dbReference type="Pfam" id="PF13855">
    <property type="entry name" value="LRR_8"/>
    <property type="match status" value="1"/>
</dbReference>
<comment type="caution">
    <text evidence="6">The sequence shown here is derived from an EMBL/GenBank/DDBJ whole genome shotgun (WGS) entry which is preliminary data.</text>
</comment>
<gene>
    <name evidence="6" type="ORF">BOX15_Mlig029715g2</name>
</gene>
<organism evidence="6 7">
    <name type="scientific">Macrostomum lignano</name>
    <dbReference type="NCBI Taxonomy" id="282301"/>
    <lineage>
        <taxon>Eukaryota</taxon>
        <taxon>Metazoa</taxon>
        <taxon>Spiralia</taxon>
        <taxon>Lophotrochozoa</taxon>
        <taxon>Platyhelminthes</taxon>
        <taxon>Rhabditophora</taxon>
        <taxon>Macrostomorpha</taxon>
        <taxon>Macrostomida</taxon>
        <taxon>Macrostomidae</taxon>
        <taxon>Macrostomum</taxon>
    </lineage>
</organism>
<protein>
    <recommendedName>
        <fullName evidence="8">LRRCT domain-containing protein</fullName>
    </recommendedName>
</protein>
<dbReference type="InterPro" id="IPR003591">
    <property type="entry name" value="Leu-rich_rpt_typical-subtyp"/>
</dbReference>
<evidence type="ECO:0000256" key="5">
    <source>
        <dbReference type="SAM" id="SignalP"/>
    </source>
</evidence>
<feature type="region of interest" description="Disordered" evidence="4">
    <location>
        <begin position="434"/>
        <end position="454"/>
    </location>
</feature>
<evidence type="ECO:0000256" key="4">
    <source>
        <dbReference type="SAM" id="MobiDB-lite"/>
    </source>
</evidence>
<keyword evidence="1" id="KW-0433">Leucine-rich repeat</keyword>
<evidence type="ECO:0000313" key="6">
    <source>
        <dbReference type="EMBL" id="PAA63596.1"/>
    </source>
</evidence>
<dbReference type="InterPro" id="IPR032675">
    <property type="entry name" value="LRR_dom_sf"/>
</dbReference>
<keyword evidence="7" id="KW-1185">Reference proteome</keyword>
<keyword evidence="2 5" id="KW-0732">Signal</keyword>
<proteinExistence type="predicted"/>
<evidence type="ECO:0008006" key="8">
    <source>
        <dbReference type="Google" id="ProtNLM"/>
    </source>
</evidence>
<evidence type="ECO:0000256" key="2">
    <source>
        <dbReference type="ARBA" id="ARBA00022729"/>
    </source>
</evidence>
<dbReference type="InterPro" id="IPR001611">
    <property type="entry name" value="Leu-rich_rpt"/>
</dbReference>
<dbReference type="EMBL" id="NIVC01001830">
    <property type="protein sequence ID" value="PAA63596.1"/>
    <property type="molecule type" value="Genomic_DNA"/>
</dbReference>
<feature type="compositionally biased region" description="Basic and acidic residues" evidence="4">
    <location>
        <begin position="436"/>
        <end position="454"/>
    </location>
</feature>
<sequence>MSLSWTLPIVLRFLLPSAALALETAAATTATVASCDGSRKLGAVSAGLCSVTCREVAVIGACGSNASAALCERVDLSLTLDCGRGRGLNSNEILALSADREFARFLPFVQDLNLARSRLPTVTRAHLSSFVSLAALSLKDVNASRLDPRALSGPGRSLRHLDLTFNSLGHLPDQLFADTRGLETLDLSDNPEAVVRENPNLLRPLASCLHTLRLNGLGLTALPVDFLAPLQSLDALHMARNSLKELDAVSFLGLSFPFSGRRRLTLNFDSNKIERIGDFAFARLRLPLTLTLQQNNIRHLGFLSHPTIESTDPCRWDSSSVNLYDNPLQCGCELYNFTRVKVTGAAITGICRGPPGFEQHLLYGWRFGHAHRAKYFELTALSRCRDGWKWRDSDGASLSWRSFGAQYSCRCGRWFDPEQEYLLESSCASMSRASVHSHDSHGGHEHEHDNEQDARGHLLAATASSSKSFNKKPSARGDRLHSSILFAAFNLLLPSGLMLQSAL</sequence>
<dbReference type="Proteomes" id="UP000215902">
    <property type="component" value="Unassembled WGS sequence"/>
</dbReference>
<feature type="chain" id="PRO_5012311863" description="LRRCT domain-containing protein" evidence="5">
    <location>
        <begin position="22"/>
        <end position="503"/>
    </location>
</feature>
<accession>A0A267EQ59</accession>
<dbReference type="Gene3D" id="3.80.10.10">
    <property type="entry name" value="Ribonuclease Inhibitor"/>
    <property type="match status" value="2"/>
</dbReference>
<dbReference type="InterPro" id="IPR050328">
    <property type="entry name" value="Dev_Immune_Receptor"/>
</dbReference>